<proteinExistence type="predicted"/>
<accession>A0ABU0JM26</accession>
<gene>
    <name evidence="1" type="ORF">QO011_008375</name>
</gene>
<keyword evidence="2" id="KW-1185">Reference proteome</keyword>
<dbReference type="EMBL" id="JAUSVX010000033">
    <property type="protein sequence ID" value="MDQ0475332.1"/>
    <property type="molecule type" value="Genomic_DNA"/>
</dbReference>
<reference evidence="1 2" key="1">
    <citation type="submission" date="2023-07" db="EMBL/GenBank/DDBJ databases">
        <title>Genomic Encyclopedia of Type Strains, Phase IV (KMG-IV): sequencing the most valuable type-strain genomes for metagenomic binning, comparative biology and taxonomic classification.</title>
        <authorList>
            <person name="Goeker M."/>
        </authorList>
    </citation>
    <scope>NUCLEOTIDE SEQUENCE [LARGE SCALE GENOMIC DNA]</scope>
    <source>
        <strain evidence="1 2">DSM 19619</strain>
    </source>
</reference>
<organism evidence="1 2">
    <name type="scientific">Labrys wisconsinensis</name>
    <dbReference type="NCBI Taxonomy" id="425677"/>
    <lineage>
        <taxon>Bacteria</taxon>
        <taxon>Pseudomonadati</taxon>
        <taxon>Pseudomonadota</taxon>
        <taxon>Alphaproteobacteria</taxon>
        <taxon>Hyphomicrobiales</taxon>
        <taxon>Xanthobacteraceae</taxon>
        <taxon>Labrys</taxon>
    </lineage>
</organism>
<sequence length="35" mass="3522">MGGIMAGPGGDRLIPVGPGNPLESLFNLALSRNSI</sequence>
<dbReference type="Proteomes" id="UP001242480">
    <property type="component" value="Unassembled WGS sequence"/>
</dbReference>
<evidence type="ECO:0000313" key="2">
    <source>
        <dbReference type="Proteomes" id="UP001242480"/>
    </source>
</evidence>
<name>A0ABU0JM26_9HYPH</name>
<protein>
    <submittedName>
        <fullName evidence="1">Uncharacterized protein</fullName>
    </submittedName>
</protein>
<comment type="caution">
    <text evidence="1">The sequence shown here is derived from an EMBL/GenBank/DDBJ whole genome shotgun (WGS) entry which is preliminary data.</text>
</comment>
<evidence type="ECO:0000313" key="1">
    <source>
        <dbReference type="EMBL" id="MDQ0475332.1"/>
    </source>
</evidence>